<accession>A0AAD5RB78</accession>
<evidence type="ECO:0000256" key="1">
    <source>
        <dbReference type="SAM" id="MobiDB-lite"/>
    </source>
</evidence>
<organism evidence="2 3">
    <name type="scientific">Parelaphostrongylus tenuis</name>
    <name type="common">Meningeal worm</name>
    <dbReference type="NCBI Taxonomy" id="148309"/>
    <lineage>
        <taxon>Eukaryota</taxon>
        <taxon>Metazoa</taxon>
        <taxon>Ecdysozoa</taxon>
        <taxon>Nematoda</taxon>
        <taxon>Chromadorea</taxon>
        <taxon>Rhabditida</taxon>
        <taxon>Rhabditina</taxon>
        <taxon>Rhabditomorpha</taxon>
        <taxon>Strongyloidea</taxon>
        <taxon>Metastrongylidae</taxon>
        <taxon>Parelaphostrongylus</taxon>
    </lineage>
</organism>
<evidence type="ECO:0000313" key="3">
    <source>
        <dbReference type="Proteomes" id="UP001196413"/>
    </source>
</evidence>
<evidence type="ECO:0000313" key="2">
    <source>
        <dbReference type="EMBL" id="KAJ1371819.1"/>
    </source>
</evidence>
<comment type="caution">
    <text evidence="2">The sequence shown here is derived from an EMBL/GenBank/DDBJ whole genome shotgun (WGS) entry which is preliminary data.</text>
</comment>
<dbReference type="EMBL" id="JAHQIW010007048">
    <property type="protein sequence ID" value="KAJ1371819.1"/>
    <property type="molecule type" value="Genomic_DNA"/>
</dbReference>
<name>A0AAD5RB78_PARTN</name>
<gene>
    <name evidence="2" type="ORF">KIN20_033845</name>
</gene>
<dbReference type="AlphaFoldDB" id="A0AAD5RB78"/>
<feature type="region of interest" description="Disordered" evidence="1">
    <location>
        <begin position="47"/>
        <end position="71"/>
    </location>
</feature>
<dbReference type="Proteomes" id="UP001196413">
    <property type="component" value="Unassembled WGS sequence"/>
</dbReference>
<proteinExistence type="predicted"/>
<reference evidence="2" key="1">
    <citation type="submission" date="2021-06" db="EMBL/GenBank/DDBJ databases">
        <title>Parelaphostrongylus tenuis whole genome reference sequence.</title>
        <authorList>
            <person name="Garwood T.J."/>
            <person name="Larsen P.A."/>
            <person name="Fountain-Jones N.M."/>
            <person name="Garbe J.R."/>
            <person name="Macchietto M.G."/>
            <person name="Kania S.A."/>
            <person name="Gerhold R.W."/>
            <person name="Richards J.E."/>
            <person name="Wolf T.M."/>
        </authorList>
    </citation>
    <scope>NUCLEOTIDE SEQUENCE</scope>
    <source>
        <strain evidence="2">MNPRO001-30</strain>
        <tissue evidence="2">Meninges</tissue>
    </source>
</reference>
<protein>
    <submittedName>
        <fullName evidence="2">Uncharacterized protein</fullName>
    </submittedName>
</protein>
<keyword evidence="3" id="KW-1185">Reference proteome</keyword>
<sequence length="71" mass="7994">MASVVLNVSRFSRKPHHQQHMRFDCSFLYCWIAPINSATRAEVVRGCSRRARGPSSDERLGESCAQDSPSL</sequence>